<proteinExistence type="predicted"/>
<dbReference type="InterPro" id="IPR019251">
    <property type="entry name" value="DUF2231_TM"/>
</dbReference>
<sequence>MTSTHDTSAVRPPAAVRLVERLVEGRPTWDRLADRLDPTARAARGEGAWRRLVTGEVLGHAAHPFLTDLPIGFFTSAAVLDLAGGTSARAAARRLVGAGLATAPAAALTGLAEYAALDRRPRRVGAAHALLNGASVGLYAASWVVRPRNHGLGVGLGMTGLAVSGLSAYLGGHLAIGEKVGTTTG</sequence>
<evidence type="ECO:0000259" key="2">
    <source>
        <dbReference type="Pfam" id="PF09990"/>
    </source>
</evidence>
<organism evidence="3 4">
    <name type="scientific">Terrabacter aeriphilus</name>
    <dbReference type="NCBI Taxonomy" id="515662"/>
    <lineage>
        <taxon>Bacteria</taxon>
        <taxon>Bacillati</taxon>
        <taxon>Actinomycetota</taxon>
        <taxon>Actinomycetes</taxon>
        <taxon>Micrococcales</taxon>
        <taxon>Intrasporangiaceae</taxon>
        <taxon>Terrabacter</taxon>
    </lineage>
</organism>
<feature type="transmembrane region" description="Helical" evidence="1">
    <location>
        <begin position="124"/>
        <end position="145"/>
    </location>
</feature>
<name>A0ABP9JCI3_9MICO</name>
<keyword evidence="4" id="KW-1185">Reference proteome</keyword>
<dbReference type="RefSeq" id="WP_345507257.1">
    <property type="nucleotide sequence ID" value="NZ_BAABIW010000014.1"/>
</dbReference>
<dbReference type="EMBL" id="BAABIW010000014">
    <property type="protein sequence ID" value="GAA5025928.1"/>
    <property type="molecule type" value="Genomic_DNA"/>
</dbReference>
<feature type="transmembrane region" description="Helical" evidence="1">
    <location>
        <begin position="151"/>
        <end position="170"/>
    </location>
</feature>
<protein>
    <submittedName>
        <fullName evidence="3">DUF2231 domain-containing protein</fullName>
    </submittedName>
</protein>
<reference evidence="4" key="1">
    <citation type="journal article" date="2019" name="Int. J. Syst. Evol. Microbiol.">
        <title>The Global Catalogue of Microorganisms (GCM) 10K type strain sequencing project: providing services to taxonomists for standard genome sequencing and annotation.</title>
        <authorList>
            <consortium name="The Broad Institute Genomics Platform"/>
            <consortium name="The Broad Institute Genome Sequencing Center for Infectious Disease"/>
            <person name="Wu L."/>
            <person name="Ma J."/>
        </authorList>
    </citation>
    <scope>NUCLEOTIDE SEQUENCE [LARGE SCALE GENOMIC DNA]</scope>
    <source>
        <strain evidence="4">JCM 17687</strain>
    </source>
</reference>
<keyword evidence="1" id="KW-0812">Transmembrane</keyword>
<dbReference type="Pfam" id="PF09990">
    <property type="entry name" value="DUF2231"/>
    <property type="match status" value="1"/>
</dbReference>
<dbReference type="Proteomes" id="UP001500427">
    <property type="component" value="Unassembled WGS sequence"/>
</dbReference>
<evidence type="ECO:0000256" key="1">
    <source>
        <dbReference type="SAM" id="Phobius"/>
    </source>
</evidence>
<comment type="caution">
    <text evidence="3">The sequence shown here is derived from an EMBL/GenBank/DDBJ whole genome shotgun (WGS) entry which is preliminary data.</text>
</comment>
<evidence type="ECO:0000313" key="3">
    <source>
        <dbReference type="EMBL" id="GAA5025928.1"/>
    </source>
</evidence>
<evidence type="ECO:0000313" key="4">
    <source>
        <dbReference type="Proteomes" id="UP001500427"/>
    </source>
</evidence>
<keyword evidence="1" id="KW-1133">Transmembrane helix</keyword>
<keyword evidence="1" id="KW-0472">Membrane</keyword>
<feature type="domain" description="DUF2231" evidence="2">
    <location>
        <begin position="59"/>
        <end position="183"/>
    </location>
</feature>
<accession>A0ABP9JCI3</accession>
<gene>
    <name evidence="3" type="ORF">GCM10023258_19250</name>
</gene>